<feature type="domain" description="Cardiolipin synthase N-terminal" evidence="7">
    <location>
        <begin position="22"/>
        <end position="63"/>
    </location>
</feature>
<dbReference type="Pfam" id="PF13396">
    <property type="entry name" value="PLDc_N"/>
    <property type="match status" value="1"/>
</dbReference>
<protein>
    <submittedName>
        <fullName evidence="8">Transcriptional regulator</fullName>
    </submittedName>
</protein>
<dbReference type="Proteomes" id="UP000247476">
    <property type="component" value="Unassembled WGS sequence"/>
</dbReference>
<evidence type="ECO:0000256" key="5">
    <source>
        <dbReference type="ARBA" id="ARBA00023136"/>
    </source>
</evidence>
<sequence length="68" mass="7897">MEQLFDTIDWRLLLPVFAIQLVLLAVALVDCIRAERTRGPKWLWIPVIVLVQMIGPVLYFVFGKERDA</sequence>
<dbReference type="InterPro" id="IPR027379">
    <property type="entry name" value="CLS_N"/>
</dbReference>
<feature type="transmembrane region" description="Helical" evidence="6">
    <location>
        <begin position="12"/>
        <end position="30"/>
    </location>
</feature>
<accession>A0A2V5KLF0</accession>
<evidence type="ECO:0000256" key="1">
    <source>
        <dbReference type="ARBA" id="ARBA00004651"/>
    </source>
</evidence>
<evidence type="ECO:0000313" key="9">
    <source>
        <dbReference type="Proteomes" id="UP000247476"/>
    </source>
</evidence>
<keyword evidence="5 6" id="KW-0472">Membrane</keyword>
<comment type="caution">
    <text evidence="8">The sequence shown here is derived from an EMBL/GenBank/DDBJ whole genome shotgun (WGS) entry which is preliminary data.</text>
</comment>
<evidence type="ECO:0000259" key="7">
    <source>
        <dbReference type="Pfam" id="PF13396"/>
    </source>
</evidence>
<organism evidence="8 9">
    <name type="scientific">Paenibacillus flagellatus</name>
    <dbReference type="NCBI Taxonomy" id="2211139"/>
    <lineage>
        <taxon>Bacteria</taxon>
        <taxon>Bacillati</taxon>
        <taxon>Bacillota</taxon>
        <taxon>Bacilli</taxon>
        <taxon>Bacillales</taxon>
        <taxon>Paenibacillaceae</taxon>
        <taxon>Paenibacillus</taxon>
    </lineage>
</organism>
<evidence type="ECO:0000256" key="3">
    <source>
        <dbReference type="ARBA" id="ARBA00022692"/>
    </source>
</evidence>
<dbReference type="OrthoDB" id="3243324at2"/>
<evidence type="ECO:0000313" key="8">
    <source>
        <dbReference type="EMBL" id="PYI51627.1"/>
    </source>
</evidence>
<evidence type="ECO:0000256" key="6">
    <source>
        <dbReference type="SAM" id="Phobius"/>
    </source>
</evidence>
<proteinExistence type="predicted"/>
<keyword evidence="4 6" id="KW-1133">Transmembrane helix</keyword>
<feature type="transmembrane region" description="Helical" evidence="6">
    <location>
        <begin position="42"/>
        <end position="62"/>
    </location>
</feature>
<keyword evidence="9" id="KW-1185">Reference proteome</keyword>
<gene>
    <name evidence="8" type="ORF">DLM86_24785</name>
</gene>
<dbReference type="GO" id="GO:0005886">
    <property type="term" value="C:plasma membrane"/>
    <property type="evidence" value="ECO:0007669"/>
    <property type="project" value="UniProtKB-SubCell"/>
</dbReference>
<keyword evidence="2" id="KW-1003">Cell membrane</keyword>
<evidence type="ECO:0000256" key="2">
    <source>
        <dbReference type="ARBA" id="ARBA00022475"/>
    </source>
</evidence>
<dbReference type="EMBL" id="QJVJ01000012">
    <property type="protein sequence ID" value="PYI51627.1"/>
    <property type="molecule type" value="Genomic_DNA"/>
</dbReference>
<dbReference type="AlphaFoldDB" id="A0A2V5KLF0"/>
<dbReference type="RefSeq" id="WP_110842748.1">
    <property type="nucleotide sequence ID" value="NZ_QJVJ01000012.1"/>
</dbReference>
<evidence type="ECO:0000256" key="4">
    <source>
        <dbReference type="ARBA" id="ARBA00022989"/>
    </source>
</evidence>
<name>A0A2V5KLF0_9BACL</name>
<reference evidence="8 9" key="1">
    <citation type="submission" date="2018-05" db="EMBL/GenBank/DDBJ databases">
        <title>Paenibacillus flagellatus sp. nov., isolated from selenium mineral soil.</title>
        <authorList>
            <person name="Dai X."/>
        </authorList>
    </citation>
    <scope>NUCLEOTIDE SEQUENCE [LARGE SCALE GENOMIC DNA]</scope>
    <source>
        <strain evidence="8 9">DXL2</strain>
    </source>
</reference>
<comment type="subcellular location">
    <subcellularLocation>
        <location evidence="1">Cell membrane</location>
        <topology evidence="1">Multi-pass membrane protein</topology>
    </subcellularLocation>
</comment>
<keyword evidence="3 6" id="KW-0812">Transmembrane</keyword>